<keyword evidence="4" id="KW-0324">Glycolysis</keyword>
<dbReference type="SUPFAM" id="SSF51604">
    <property type="entry name" value="Enolase C-terminal domain-like"/>
    <property type="match status" value="1"/>
</dbReference>
<name>A0AAD8VVD3_LOLMU</name>
<dbReference type="EC" id="4.2.1.11" evidence="3"/>
<comment type="similarity">
    <text evidence="2">Belongs to the enolase family.</text>
</comment>
<dbReference type="EMBL" id="JAUUTY010000006">
    <property type="protein sequence ID" value="KAK1618545.1"/>
    <property type="molecule type" value="Genomic_DNA"/>
</dbReference>
<dbReference type="SMART" id="SM01192">
    <property type="entry name" value="Enolase_C"/>
    <property type="match status" value="1"/>
</dbReference>
<evidence type="ECO:0000256" key="4">
    <source>
        <dbReference type="ARBA" id="ARBA00023152"/>
    </source>
</evidence>
<proteinExistence type="inferred from homology"/>
<evidence type="ECO:0000256" key="3">
    <source>
        <dbReference type="ARBA" id="ARBA00012058"/>
    </source>
</evidence>
<organism evidence="8 9">
    <name type="scientific">Lolium multiflorum</name>
    <name type="common">Italian ryegrass</name>
    <name type="synonym">Lolium perenne subsp. multiflorum</name>
    <dbReference type="NCBI Taxonomy" id="4521"/>
    <lineage>
        <taxon>Eukaryota</taxon>
        <taxon>Viridiplantae</taxon>
        <taxon>Streptophyta</taxon>
        <taxon>Embryophyta</taxon>
        <taxon>Tracheophyta</taxon>
        <taxon>Spermatophyta</taxon>
        <taxon>Magnoliopsida</taxon>
        <taxon>Liliopsida</taxon>
        <taxon>Poales</taxon>
        <taxon>Poaceae</taxon>
        <taxon>BOP clade</taxon>
        <taxon>Pooideae</taxon>
        <taxon>Poodae</taxon>
        <taxon>Poeae</taxon>
        <taxon>Poeae Chloroplast Group 2 (Poeae type)</taxon>
        <taxon>Loliodinae</taxon>
        <taxon>Loliinae</taxon>
        <taxon>Lolium</taxon>
    </lineage>
</organism>
<evidence type="ECO:0000313" key="9">
    <source>
        <dbReference type="Proteomes" id="UP001231189"/>
    </source>
</evidence>
<dbReference type="Gene3D" id="3.20.20.120">
    <property type="entry name" value="Enolase-like C-terminal domain"/>
    <property type="match status" value="1"/>
</dbReference>
<feature type="domain" description="Enolase C-terminal TIM barrel" evidence="7">
    <location>
        <begin position="1"/>
        <end position="148"/>
    </location>
</feature>
<dbReference type="Pfam" id="PF00113">
    <property type="entry name" value="Enolase_C"/>
    <property type="match status" value="1"/>
</dbReference>
<evidence type="ECO:0000259" key="7">
    <source>
        <dbReference type="SMART" id="SM01192"/>
    </source>
</evidence>
<dbReference type="PANTHER" id="PTHR11902:SF46">
    <property type="entry name" value="ENOLASE 2"/>
    <property type="match status" value="1"/>
</dbReference>
<dbReference type="Proteomes" id="UP001231189">
    <property type="component" value="Unassembled WGS sequence"/>
</dbReference>
<dbReference type="GO" id="GO:0000287">
    <property type="term" value="F:magnesium ion binding"/>
    <property type="evidence" value="ECO:0007669"/>
    <property type="project" value="InterPro"/>
</dbReference>
<keyword evidence="5" id="KW-0456">Lyase</keyword>
<dbReference type="GO" id="GO:0004634">
    <property type="term" value="F:phosphopyruvate hydratase activity"/>
    <property type="evidence" value="ECO:0007669"/>
    <property type="project" value="UniProtKB-EC"/>
</dbReference>
<dbReference type="GO" id="GO:0006096">
    <property type="term" value="P:glycolytic process"/>
    <property type="evidence" value="ECO:0007669"/>
    <property type="project" value="UniProtKB-KW"/>
</dbReference>
<evidence type="ECO:0000256" key="5">
    <source>
        <dbReference type="ARBA" id="ARBA00023239"/>
    </source>
</evidence>
<dbReference type="InterPro" id="IPR036849">
    <property type="entry name" value="Enolase-like_C_sf"/>
</dbReference>
<evidence type="ECO:0000256" key="2">
    <source>
        <dbReference type="ARBA" id="ARBA00009604"/>
    </source>
</evidence>
<gene>
    <name evidence="8" type="ORF">QYE76_024062</name>
</gene>
<keyword evidence="9" id="KW-1185">Reference proteome</keyword>
<evidence type="ECO:0000256" key="6">
    <source>
        <dbReference type="SAM" id="MobiDB-lite"/>
    </source>
</evidence>
<dbReference type="PANTHER" id="PTHR11902">
    <property type="entry name" value="ENOLASE"/>
    <property type="match status" value="1"/>
</dbReference>
<sequence length="148" mass="16563">MNVAASEFNGEKDQTYDLNFKEENNDGSQKISGDSMKNVYKSFVDEYQIFSIEDLFDQDDWVHYAKMTEEIGEQVHIVGGTVAQLALRRALASSHSLWEEAPRGVAKAIAEKSCNALLLKVNHSVLEAVRISILVGCGVMTSHRRIWA</sequence>
<comment type="pathway">
    <text evidence="1">Carbohydrate degradation; glycolysis; pyruvate from D-glyceraldehyde 3-phosphate: step 4/5.</text>
</comment>
<reference evidence="8" key="1">
    <citation type="submission" date="2023-07" db="EMBL/GenBank/DDBJ databases">
        <title>A chromosome-level genome assembly of Lolium multiflorum.</title>
        <authorList>
            <person name="Chen Y."/>
            <person name="Copetti D."/>
            <person name="Kolliker R."/>
            <person name="Studer B."/>
        </authorList>
    </citation>
    <scope>NUCLEOTIDE SEQUENCE</scope>
    <source>
        <strain evidence="8">02402/16</strain>
        <tissue evidence="8">Leaf</tissue>
    </source>
</reference>
<dbReference type="InterPro" id="IPR020810">
    <property type="entry name" value="Enolase_C"/>
</dbReference>
<protein>
    <recommendedName>
        <fullName evidence="3">phosphopyruvate hydratase</fullName>
        <ecNumber evidence="3">4.2.1.11</ecNumber>
    </recommendedName>
</protein>
<dbReference type="AlphaFoldDB" id="A0AAD8VVD3"/>
<feature type="region of interest" description="Disordered" evidence="6">
    <location>
        <begin position="1"/>
        <end position="31"/>
    </location>
</feature>
<feature type="compositionally biased region" description="Basic and acidic residues" evidence="6">
    <location>
        <begin position="9"/>
        <end position="24"/>
    </location>
</feature>
<accession>A0AAD8VVD3</accession>
<evidence type="ECO:0000256" key="1">
    <source>
        <dbReference type="ARBA" id="ARBA00005031"/>
    </source>
</evidence>
<dbReference type="GO" id="GO:0000015">
    <property type="term" value="C:phosphopyruvate hydratase complex"/>
    <property type="evidence" value="ECO:0007669"/>
    <property type="project" value="InterPro"/>
</dbReference>
<evidence type="ECO:0000313" key="8">
    <source>
        <dbReference type="EMBL" id="KAK1618545.1"/>
    </source>
</evidence>
<comment type="caution">
    <text evidence="8">The sequence shown here is derived from an EMBL/GenBank/DDBJ whole genome shotgun (WGS) entry which is preliminary data.</text>
</comment>
<dbReference type="InterPro" id="IPR000941">
    <property type="entry name" value="Enolase"/>
</dbReference>